<dbReference type="InterPro" id="IPR032808">
    <property type="entry name" value="DoxX"/>
</dbReference>
<keyword evidence="2 5" id="KW-0812">Transmembrane</keyword>
<feature type="transmembrane region" description="Helical" evidence="5">
    <location>
        <begin position="126"/>
        <end position="143"/>
    </location>
</feature>
<evidence type="ECO:0000256" key="1">
    <source>
        <dbReference type="ARBA" id="ARBA00004141"/>
    </source>
</evidence>
<dbReference type="Pfam" id="PF13564">
    <property type="entry name" value="DoxX_2"/>
    <property type="match status" value="1"/>
</dbReference>
<evidence type="ECO:0000313" key="6">
    <source>
        <dbReference type="EMBL" id="MEK8127580.1"/>
    </source>
</evidence>
<evidence type="ECO:0000256" key="2">
    <source>
        <dbReference type="ARBA" id="ARBA00022692"/>
    </source>
</evidence>
<keyword evidence="3 5" id="KW-1133">Transmembrane helix</keyword>
<dbReference type="EMBL" id="JBBPCC010000003">
    <property type="protein sequence ID" value="MEK8127580.1"/>
    <property type="molecule type" value="Genomic_DNA"/>
</dbReference>
<comment type="subcellular location">
    <subcellularLocation>
        <location evidence="1">Membrane</location>
        <topology evidence="1">Multi-pass membrane protein</topology>
    </subcellularLocation>
</comment>
<feature type="transmembrane region" description="Helical" evidence="5">
    <location>
        <begin position="92"/>
        <end position="111"/>
    </location>
</feature>
<protein>
    <submittedName>
        <fullName evidence="6">DoxX family protein</fullName>
    </submittedName>
</protein>
<reference evidence="6 7" key="1">
    <citation type="submission" date="2024-04" db="EMBL/GenBank/DDBJ databases">
        <title>draft genome sequnece of Paenibacillus filicis.</title>
        <authorList>
            <person name="Kim D.-U."/>
        </authorList>
    </citation>
    <scope>NUCLEOTIDE SEQUENCE [LARGE SCALE GENOMIC DNA]</scope>
    <source>
        <strain evidence="6 7">KACC14197</strain>
    </source>
</reference>
<sequence length="144" mass="15558">MAPLIALIASFLVFRLLGLAGWTYMNDWHTSLQGAVAVMFLLTASAHWGRRRPDLVRMVPPSLPQPELLVTLTGLLELAGAVGILLPATSSLASVLLVILLILMFPANVRAARERLTIAGALTPRLIPRTLMQLLFLAAVWLAG</sequence>
<evidence type="ECO:0000256" key="4">
    <source>
        <dbReference type="ARBA" id="ARBA00023136"/>
    </source>
</evidence>
<organism evidence="6 7">
    <name type="scientific">Paenibacillus filicis</name>
    <dbReference type="NCBI Taxonomy" id="669464"/>
    <lineage>
        <taxon>Bacteria</taxon>
        <taxon>Bacillati</taxon>
        <taxon>Bacillota</taxon>
        <taxon>Bacilli</taxon>
        <taxon>Bacillales</taxon>
        <taxon>Paenibacillaceae</taxon>
        <taxon>Paenibacillus</taxon>
    </lineage>
</organism>
<dbReference type="RefSeq" id="WP_341414642.1">
    <property type="nucleotide sequence ID" value="NZ_JBBPCC010000003.1"/>
</dbReference>
<name>A0ABU9DFC7_9BACL</name>
<comment type="caution">
    <text evidence="6">The sequence shown here is derived from an EMBL/GenBank/DDBJ whole genome shotgun (WGS) entry which is preliminary data.</text>
</comment>
<keyword evidence="4 5" id="KW-0472">Membrane</keyword>
<evidence type="ECO:0000256" key="5">
    <source>
        <dbReference type="SAM" id="Phobius"/>
    </source>
</evidence>
<keyword evidence="7" id="KW-1185">Reference proteome</keyword>
<dbReference type="Proteomes" id="UP001469365">
    <property type="component" value="Unassembled WGS sequence"/>
</dbReference>
<dbReference type="PANTHER" id="PTHR36974">
    <property type="entry name" value="MEMBRANE PROTEIN-RELATED"/>
    <property type="match status" value="1"/>
</dbReference>
<evidence type="ECO:0000256" key="3">
    <source>
        <dbReference type="ARBA" id="ARBA00022989"/>
    </source>
</evidence>
<evidence type="ECO:0000313" key="7">
    <source>
        <dbReference type="Proteomes" id="UP001469365"/>
    </source>
</evidence>
<proteinExistence type="predicted"/>
<accession>A0ABU9DFC7</accession>
<gene>
    <name evidence="6" type="ORF">WMW72_06585</name>
</gene>
<dbReference type="PANTHER" id="PTHR36974:SF1">
    <property type="entry name" value="DOXX FAMILY MEMBRANE PROTEIN"/>
    <property type="match status" value="1"/>
</dbReference>